<dbReference type="InterPro" id="IPR011598">
    <property type="entry name" value="bHLH_dom"/>
</dbReference>
<dbReference type="PANTHER" id="PTHR33124:SF46">
    <property type="entry name" value="TRANSCRIPTION FACTOR BHLH150"/>
    <property type="match status" value="1"/>
</dbReference>
<feature type="domain" description="BHLH" evidence="6">
    <location>
        <begin position="107"/>
        <end position="156"/>
    </location>
</feature>
<keyword evidence="3" id="KW-0804">Transcription</keyword>
<feature type="non-terminal residue" evidence="7">
    <location>
        <position position="1"/>
    </location>
</feature>
<gene>
    <name evidence="7" type="primary">BHLH149</name>
    <name evidence="7" type="ORF">CR513_22909</name>
</gene>
<reference evidence="7" key="1">
    <citation type="submission" date="2018-05" db="EMBL/GenBank/DDBJ databases">
        <title>Draft genome of Mucuna pruriens seed.</title>
        <authorList>
            <person name="Nnadi N.E."/>
            <person name="Vos R."/>
            <person name="Hasami M.H."/>
            <person name="Devisetty U.K."/>
            <person name="Aguiy J.C."/>
        </authorList>
    </citation>
    <scope>NUCLEOTIDE SEQUENCE [LARGE SCALE GENOMIC DNA]</scope>
    <source>
        <strain evidence="7">JCA_2017</strain>
    </source>
</reference>
<dbReference type="OrthoDB" id="1647165at2759"/>
<dbReference type="GO" id="GO:0000976">
    <property type="term" value="F:transcription cis-regulatory region binding"/>
    <property type="evidence" value="ECO:0007669"/>
    <property type="project" value="UniProtKB-ARBA"/>
</dbReference>
<dbReference type="InterPro" id="IPR059002">
    <property type="entry name" value="IBH1_N"/>
</dbReference>
<evidence type="ECO:0000256" key="1">
    <source>
        <dbReference type="ARBA" id="ARBA00004123"/>
    </source>
</evidence>
<comment type="caution">
    <text evidence="7">The sequence shown here is derived from an EMBL/GenBank/DDBJ whole genome shotgun (WGS) entry which is preliminary data.</text>
</comment>
<dbReference type="STRING" id="157652.A0A371GW31"/>
<evidence type="ECO:0000313" key="8">
    <source>
        <dbReference type="Proteomes" id="UP000257109"/>
    </source>
</evidence>
<keyword evidence="2" id="KW-0805">Transcription regulation</keyword>
<dbReference type="PANTHER" id="PTHR33124">
    <property type="entry name" value="TRANSCRIPTION FACTOR IBH1-LIKE 1"/>
    <property type="match status" value="1"/>
</dbReference>
<evidence type="ECO:0000256" key="2">
    <source>
        <dbReference type="ARBA" id="ARBA00023015"/>
    </source>
</evidence>
<evidence type="ECO:0000259" key="6">
    <source>
        <dbReference type="PROSITE" id="PS50888"/>
    </source>
</evidence>
<dbReference type="AlphaFoldDB" id="A0A371GW31"/>
<dbReference type="SUPFAM" id="SSF47459">
    <property type="entry name" value="HLH, helix-loop-helix DNA-binding domain"/>
    <property type="match status" value="1"/>
</dbReference>
<dbReference type="Pfam" id="PF26576">
    <property type="entry name" value="IBH1_N"/>
    <property type="match status" value="1"/>
</dbReference>
<evidence type="ECO:0000256" key="4">
    <source>
        <dbReference type="ARBA" id="ARBA00023242"/>
    </source>
</evidence>
<dbReference type="InterPro" id="IPR044549">
    <property type="entry name" value="bHLH_AtIBH1-like"/>
</dbReference>
<dbReference type="Proteomes" id="UP000257109">
    <property type="component" value="Unassembled WGS sequence"/>
</dbReference>
<feature type="compositionally biased region" description="Polar residues" evidence="5">
    <location>
        <begin position="1"/>
        <end position="12"/>
    </location>
</feature>
<accession>A0A371GW31</accession>
<keyword evidence="4" id="KW-0539">Nucleus</keyword>
<dbReference type="EMBL" id="QJKJ01004308">
    <property type="protein sequence ID" value="RDX94676.1"/>
    <property type="molecule type" value="Genomic_DNA"/>
</dbReference>
<keyword evidence="8" id="KW-1185">Reference proteome</keyword>
<feature type="region of interest" description="Disordered" evidence="5">
    <location>
        <begin position="1"/>
        <end position="20"/>
    </location>
</feature>
<dbReference type="InterPro" id="IPR036638">
    <property type="entry name" value="HLH_DNA-bd_sf"/>
</dbReference>
<organism evidence="7 8">
    <name type="scientific">Mucuna pruriens</name>
    <name type="common">Velvet bean</name>
    <name type="synonym">Dolichos pruriens</name>
    <dbReference type="NCBI Taxonomy" id="157652"/>
    <lineage>
        <taxon>Eukaryota</taxon>
        <taxon>Viridiplantae</taxon>
        <taxon>Streptophyta</taxon>
        <taxon>Embryophyta</taxon>
        <taxon>Tracheophyta</taxon>
        <taxon>Spermatophyta</taxon>
        <taxon>Magnoliopsida</taxon>
        <taxon>eudicotyledons</taxon>
        <taxon>Gunneridae</taxon>
        <taxon>Pentapetalae</taxon>
        <taxon>rosids</taxon>
        <taxon>fabids</taxon>
        <taxon>Fabales</taxon>
        <taxon>Fabaceae</taxon>
        <taxon>Papilionoideae</taxon>
        <taxon>50 kb inversion clade</taxon>
        <taxon>NPAAA clade</taxon>
        <taxon>indigoferoid/millettioid clade</taxon>
        <taxon>Phaseoleae</taxon>
        <taxon>Mucuna</taxon>
    </lineage>
</organism>
<dbReference type="InterPro" id="IPR044660">
    <property type="entry name" value="IBH1-like"/>
</dbReference>
<dbReference type="GO" id="GO:0046983">
    <property type="term" value="F:protein dimerization activity"/>
    <property type="evidence" value="ECO:0007669"/>
    <property type="project" value="InterPro"/>
</dbReference>
<evidence type="ECO:0000256" key="3">
    <source>
        <dbReference type="ARBA" id="ARBA00023163"/>
    </source>
</evidence>
<dbReference type="GO" id="GO:0006355">
    <property type="term" value="P:regulation of DNA-templated transcription"/>
    <property type="evidence" value="ECO:0007669"/>
    <property type="project" value="InterPro"/>
</dbReference>
<protein>
    <submittedName>
        <fullName evidence="7">Transcription factor bHLH149</fullName>
    </submittedName>
</protein>
<comment type="subcellular location">
    <subcellularLocation>
        <location evidence="1">Nucleus</location>
    </subcellularLocation>
</comment>
<name>A0A371GW31_MUCPR</name>
<dbReference type="PROSITE" id="PS50888">
    <property type="entry name" value="BHLH"/>
    <property type="match status" value="1"/>
</dbReference>
<evidence type="ECO:0000256" key="5">
    <source>
        <dbReference type="SAM" id="MobiDB-lite"/>
    </source>
</evidence>
<proteinExistence type="predicted"/>
<sequence>MDSNVDSVTLEQSNHKKRRKFTHHNSLTHVIPWTSQTEQRLYSSKLLHALRRIRPPPSSPIAARDVRAAADRVLAATARGRTRWSRAILASPLARWRHKKVKKSGTGLMKKRTPEIRRRLPAVQKKARLLGRLIPGCRKVSFPKLLEEATDYISALGMQVRAMTALADLLAGAAPPPASLRLS</sequence>
<dbReference type="CDD" id="cd11444">
    <property type="entry name" value="bHLH_AtIBH1_like"/>
    <property type="match status" value="1"/>
</dbReference>
<dbReference type="GO" id="GO:0005634">
    <property type="term" value="C:nucleus"/>
    <property type="evidence" value="ECO:0007669"/>
    <property type="project" value="UniProtKB-SubCell"/>
</dbReference>
<evidence type="ECO:0000313" key="7">
    <source>
        <dbReference type="EMBL" id="RDX94676.1"/>
    </source>
</evidence>